<reference evidence="2" key="1">
    <citation type="submission" date="2019-11" db="EMBL/GenBank/DDBJ databases">
        <authorList>
            <person name="Li J."/>
        </authorList>
    </citation>
    <scope>NUCLEOTIDE SEQUENCE</scope>
    <source>
        <strain evidence="2">B6B</strain>
    </source>
</reference>
<feature type="transmembrane region" description="Helical" evidence="1">
    <location>
        <begin position="153"/>
        <end position="175"/>
    </location>
</feature>
<keyword evidence="1" id="KW-0472">Membrane</keyword>
<dbReference type="AlphaFoldDB" id="A0A6A8DDP4"/>
<keyword evidence="3" id="KW-1185">Reference proteome</keyword>
<dbReference type="RefSeq" id="WP_153737403.1">
    <property type="nucleotide sequence ID" value="NZ_WJNG01000011.1"/>
</dbReference>
<dbReference type="EMBL" id="WJNG01000011">
    <property type="protein sequence ID" value="MRH43793.1"/>
    <property type="molecule type" value="Genomic_DNA"/>
</dbReference>
<keyword evidence="1" id="KW-1133">Transmembrane helix</keyword>
<proteinExistence type="predicted"/>
<name>A0A6A8DDP4_9BACI</name>
<evidence type="ECO:0000256" key="1">
    <source>
        <dbReference type="SAM" id="Phobius"/>
    </source>
</evidence>
<evidence type="ECO:0000313" key="2">
    <source>
        <dbReference type="EMBL" id="MRH43793.1"/>
    </source>
</evidence>
<accession>A0A6A8DDP4</accession>
<feature type="transmembrane region" description="Helical" evidence="1">
    <location>
        <begin position="84"/>
        <end position="107"/>
    </location>
</feature>
<organism evidence="2 3">
    <name type="scientific">Aquibacillus halophilus</name>
    <dbReference type="NCBI Taxonomy" id="930132"/>
    <lineage>
        <taxon>Bacteria</taxon>
        <taxon>Bacillati</taxon>
        <taxon>Bacillota</taxon>
        <taxon>Bacilli</taxon>
        <taxon>Bacillales</taxon>
        <taxon>Bacillaceae</taxon>
        <taxon>Aquibacillus</taxon>
    </lineage>
</organism>
<evidence type="ECO:0000313" key="3">
    <source>
        <dbReference type="Proteomes" id="UP000799092"/>
    </source>
</evidence>
<feature type="transmembrane region" description="Helical" evidence="1">
    <location>
        <begin position="128"/>
        <end position="147"/>
    </location>
</feature>
<dbReference type="OrthoDB" id="2596219at2"/>
<gene>
    <name evidence="2" type="ORF">GH741_14035</name>
</gene>
<keyword evidence="1" id="KW-0812">Transmembrane</keyword>
<sequence>MKFAFKRLFWGFLLVLLEIHILVIDIFPDPVGYYLILSGLTWLIKDYPVGKKASNIAGFLIIFSIPTVFINQSNMNETIGQVDIFSGLSLYMVALELIKLVLVFYVFKFMLEIAQASADNNLYHRTLNTFKVYMIIMLVGHLLQAFTMNESGMVAFMVFALIVMLAMEVVFLVLLSKFSKLDDDFTSQAYNEQV</sequence>
<protein>
    <submittedName>
        <fullName evidence="2">Uncharacterized protein</fullName>
    </submittedName>
</protein>
<dbReference type="Proteomes" id="UP000799092">
    <property type="component" value="Unassembled WGS sequence"/>
</dbReference>
<comment type="caution">
    <text evidence="2">The sequence shown here is derived from an EMBL/GenBank/DDBJ whole genome shotgun (WGS) entry which is preliminary data.</text>
</comment>